<reference evidence="2" key="3">
    <citation type="submission" date="2020-12" db="UniProtKB">
        <authorList>
            <consortium name="EnsemblPlants"/>
        </authorList>
    </citation>
    <scope>IDENTIFICATION</scope>
</reference>
<accession>A0A2K1JU31</accession>
<dbReference type="AlphaFoldDB" id="A0A2K1JU31"/>
<dbReference type="InParanoid" id="A0A2K1JU31"/>
<dbReference type="EnsemblPlants" id="Pp3c11_9230V3.1">
    <property type="protein sequence ID" value="Pp3c11_9230V3.1"/>
    <property type="gene ID" value="Pp3c11_9230"/>
</dbReference>
<organism evidence="1">
    <name type="scientific">Physcomitrium patens</name>
    <name type="common">Spreading-leaved earth moss</name>
    <name type="synonym">Physcomitrella patens</name>
    <dbReference type="NCBI Taxonomy" id="3218"/>
    <lineage>
        <taxon>Eukaryota</taxon>
        <taxon>Viridiplantae</taxon>
        <taxon>Streptophyta</taxon>
        <taxon>Embryophyta</taxon>
        <taxon>Bryophyta</taxon>
        <taxon>Bryophytina</taxon>
        <taxon>Bryopsida</taxon>
        <taxon>Funariidae</taxon>
        <taxon>Funariales</taxon>
        <taxon>Funariaceae</taxon>
        <taxon>Physcomitrium</taxon>
    </lineage>
</organism>
<reference evidence="1 3" key="2">
    <citation type="journal article" date="2018" name="Plant J.">
        <title>The Physcomitrella patens chromosome-scale assembly reveals moss genome structure and evolution.</title>
        <authorList>
            <person name="Lang D."/>
            <person name="Ullrich K.K."/>
            <person name="Murat F."/>
            <person name="Fuchs J."/>
            <person name="Jenkins J."/>
            <person name="Haas F.B."/>
            <person name="Piednoel M."/>
            <person name="Gundlach H."/>
            <person name="Van Bel M."/>
            <person name="Meyberg R."/>
            <person name="Vives C."/>
            <person name="Morata J."/>
            <person name="Symeonidi A."/>
            <person name="Hiss M."/>
            <person name="Muchero W."/>
            <person name="Kamisugi Y."/>
            <person name="Saleh O."/>
            <person name="Blanc G."/>
            <person name="Decker E.L."/>
            <person name="van Gessel N."/>
            <person name="Grimwood J."/>
            <person name="Hayes R.D."/>
            <person name="Graham S.W."/>
            <person name="Gunter L.E."/>
            <person name="McDaniel S.F."/>
            <person name="Hoernstein S.N.W."/>
            <person name="Larsson A."/>
            <person name="Li F.W."/>
            <person name="Perroud P.F."/>
            <person name="Phillips J."/>
            <person name="Ranjan P."/>
            <person name="Rokshar D.S."/>
            <person name="Rothfels C.J."/>
            <person name="Schneider L."/>
            <person name="Shu S."/>
            <person name="Stevenson D.W."/>
            <person name="Thummler F."/>
            <person name="Tillich M."/>
            <person name="Villarreal Aguilar J.C."/>
            <person name="Widiez T."/>
            <person name="Wong G.K."/>
            <person name="Wymore A."/>
            <person name="Zhang Y."/>
            <person name="Zimmer A.D."/>
            <person name="Quatrano R.S."/>
            <person name="Mayer K.F.X."/>
            <person name="Goodstein D."/>
            <person name="Casacuberta J.M."/>
            <person name="Vandepoele K."/>
            <person name="Reski R."/>
            <person name="Cuming A.C."/>
            <person name="Tuskan G.A."/>
            <person name="Maumus F."/>
            <person name="Salse J."/>
            <person name="Schmutz J."/>
            <person name="Rensing S.A."/>
        </authorList>
    </citation>
    <scope>NUCLEOTIDE SEQUENCE [LARGE SCALE GENOMIC DNA]</scope>
    <source>
        <strain evidence="2 3">cv. Gransden 2004</strain>
    </source>
</reference>
<dbReference type="Proteomes" id="UP000006727">
    <property type="component" value="Chromosome 11"/>
</dbReference>
<proteinExistence type="predicted"/>
<name>A0A2K1JU31_PHYPA</name>
<evidence type="ECO:0000313" key="1">
    <source>
        <dbReference type="EMBL" id="PNR45030.1"/>
    </source>
</evidence>
<evidence type="ECO:0000313" key="2">
    <source>
        <dbReference type="EnsemblPlants" id="Pp3c11_9230V3.1"/>
    </source>
</evidence>
<dbReference type="Gramene" id="Pp3c11_9230V3.1">
    <property type="protein sequence ID" value="Pp3c11_9230V3.1"/>
    <property type="gene ID" value="Pp3c11_9230"/>
</dbReference>
<sequence length="31" mass="3383">MASKRILARGCAVVRFKRAMIFSSPSCLIGL</sequence>
<gene>
    <name evidence="1" type="ORF">PHYPA_014801</name>
</gene>
<protein>
    <submittedName>
        <fullName evidence="1 2">Uncharacterized protein</fullName>
    </submittedName>
</protein>
<keyword evidence="3" id="KW-1185">Reference proteome</keyword>
<dbReference type="EMBL" id="ABEU02000011">
    <property type="protein sequence ID" value="PNR45030.1"/>
    <property type="molecule type" value="Genomic_DNA"/>
</dbReference>
<evidence type="ECO:0000313" key="3">
    <source>
        <dbReference type="Proteomes" id="UP000006727"/>
    </source>
</evidence>
<reference evidence="1 3" key="1">
    <citation type="journal article" date="2008" name="Science">
        <title>The Physcomitrella genome reveals evolutionary insights into the conquest of land by plants.</title>
        <authorList>
            <person name="Rensing S."/>
            <person name="Lang D."/>
            <person name="Zimmer A."/>
            <person name="Terry A."/>
            <person name="Salamov A."/>
            <person name="Shapiro H."/>
            <person name="Nishiyama T."/>
            <person name="Perroud P.-F."/>
            <person name="Lindquist E."/>
            <person name="Kamisugi Y."/>
            <person name="Tanahashi T."/>
            <person name="Sakakibara K."/>
            <person name="Fujita T."/>
            <person name="Oishi K."/>
            <person name="Shin-I T."/>
            <person name="Kuroki Y."/>
            <person name="Toyoda A."/>
            <person name="Suzuki Y."/>
            <person name="Hashimoto A."/>
            <person name="Yamaguchi K."/>
            <person name="Sugano A."/>
            <person name="Kohara Y."/>
            <person name="Fujiyama A."/>
            <person name="Anterola A."/>
            <person name="Aoki S."/>
            <person name="Ashton N."/>
            <person name="Barbazuk W.B."/>
            <person name="Barker E."/>
            <person name="Bennetzen J."/>
            <person name="Bezanilla M."/>
            <person name="Blankenship R."/>
            <person name="Cho S.H."/>
            <person name="Dutcher S."/>
            <person name="Estelle M."/>
            <person name="Fawcett J.A."/>
            <person name="Gundlach H."/>
            <person name="Hanada K."/>
            <person name="Heyl A."/>
            <person name="Hicks K.A."/>
            <person name="Hugh J."/>
            <person name="Lohr M."/>
            <person name="Mayer K."/>
            <person name="Melkozernov A."/>
            <person name="Murata T."/>
            <person name="Nelson D."/>
            <person name="Pils B."/>
            <person name="Prigge M."/>
            <person name="Reiss B."/>
            <person name="Renner T."/>
            <person name="Rombauts S."/>
            <person name="Rushton P."/>
            <person name="Sanderfoot A."/>
            <person name="Schween G."/>
            <person name="Shiu S.-H."/>
            <person name="Stueber K."/>
            <person name="Theodoulou F.L."/>
            <person name="Tu H."/>
            <person name="Van de Peer Y."/>
            <person name="Verrier P.J."/>
            <person name="Waters E."/>
            <person name="Wood A."/>
            <person name="Yang L."/>
            <person name="Cove D."/>
            <person name="Cuming A."/>
            <person name="Hasebe M."/>
            <person name="Lucas S."/>
            <person name="Mishler D.B."/>
            <person name="Reski R."/>
            <person name="Grigoriev I."/>
            <person name="Quatrano R.S."/>
            <person name="Boore J.L."/>
        </authorList>
    </citation>
    <scope>NUCLEOTIDE SEQUENCE [LARGE SCALE GENOMIC DNA]</scope>
    <source>
        <strain evidence="2 3">cv. Gransden 2004</strain>
    </source>
</reference>